<accession>A0A6J4RTT1</accession>
<feature type="region of interest" description="Disordered" evidence="1">
    <location>
        <begin position="1"/>
        <end position="31"/>
    </location>
</feature>
<name>A0A6J4RTT1_9ACTN</name>
<dbReference type="AlphaFoldDB" id="A0A6J4RTT1"/>
<feature type="compositionally biased region" description="Polar residues" evidence="1">
    <location>
        <begin position="1"/>
        <end position="10"/>
    </location>
</feature>
<evidence type="ECO:0000313" key="2">
    <source>
        <dbReference type="EMBL" id="CAA9475782.1"/>
    </source>
</evidence>
<proteinExistence type="predicted"/>
<gene>
    <name evidence="2" type="ORF">AVDCRST_MAG67-408</name>
</gene>
<evidence type="ECO:0000256" key="1">
    <source>
        <dbReference type="SAM" id="MobiDB-lite"/>
    </source>
</evidence>
<dbReference type="EMBL" id="CADCVQ010000020">
    <property type="protein sequence ID" value="CAA9475782.1"/>
    <property type="molecule type" value="Genomic_DNA"/>
</dbReference>
<organism evidence="2">
    <name type="scientific">uncultured Solirubrobacteraceae bacterium</name>
    <dbReference type="NCBI Taxonomy" id="1162706"/>
    <lineage>
        <taxon>Bacteria</taxon>
        <taxon>Bacillati</taxon>
        <taxon>Actinomycetota</taxon>
        <taxon>Thermoleophilia</taxon>
        <taxon>Solirubrobacterales</taxon>
        <taxon>Solirubrobacteraceae</taxon>
        <taxon>environmental samples</taxon>
    </lineage>
</organism>
<feature type="non-terminal residue" evidence="2">
    <location>
        <position position="1"/>
    </location>
</feature>
<protein>
    <submittedName>
        <fullName evidence="2">Uncharacterized protein</fullName>
    </submittedName>
</protein>
<reference evidence="2" key="1">
    <citation type="submission" date="2020-02" db="EMBL/GenBank/DDBJ databases">
        <authorList>
            <person name="Meier V. D."/>
        </authorList>
    </citation>
    <scope>NUCLEOTIDE SEQUENCE</scope>
    <source>
        <strain evidence="2">AVDCRST_MAG67</strain>
    </source>
</reference>
<feature type="non-terminal residue" evidence="2">
    <location>
        <position position="31"/>
    </location>
</feature>
<sequence>CRRCPSTGSTRRARECGPASISPPRSTTLSR</sequence>